<evidence type="ECO:0000313" key="3">
    <source>
        <dbReference type="EMBL" id="EEE70255.1"/>
    </source>
</evidence>
<reference evidence="3" key="2">
    <citation type="submission" date="2008-12" db="EMBL/GenBank/DDBJ databases">
        <title>Improved gene annotation of the rice (Oryza sativa) genomes.</title>
        <authorList>
            <person name="Wang J."/>
            <person name="Li R."/>
            <person name="Fan W."/>
            <person name="Huang Q."/>
            <person name="Zhang J."/>
            <person name="Zhou Y."/>
            <person name="Hu Y."/>
            <person name="Zi S."/>
            <person name="Li J."/>
            <person name="Ni P."/>
            <person name="Zheng H."/>
            <person name="Zhang Y."/>
            <person name="Zhao M."/>
            <person name="Hao Q."/>
            <person name="McDermott J."/>
            <person name="Samudrala R."/>
            <person name="Kristiansen K."/>
            <person name="Wong G.K.-S."/>
        </authorList>
    </citation>
    <scope>NUCLEOTIDE SEQUENCE</scope>
</reference>
<sequence length="433" mass="48323">MRVRARSGRRWSSWVLLDYVAFISNSNHHGNATTARSKTRTGQPIEATTKTSSLRLIRHPAAVCSFFDRELALLRCGSVRRRHDPTRLGLHAHTGPDDGTYIVAVLCNTFQSGNLEYALYLYRAGADAWTCHPLSLHGLVDPTSFIHVNTNTITVGGEAGTMAWVDLNRGILFCDLLPCPYTPLLLRYFPLPPPLRLSAHTKLTGCPRFSHDIALVQGRFNFTQMRIHVKPGSITNGTYISQGWTLATWSAPATNPWKQGWRQDCNLSASDLSVDANTMNFQLLPKLSDHQQGTPQQTLERLHVGHPTLSLQSNDIVCLMAKVDQWDDHAWVLAVDMKNRRLKDVAQFGAERTLGISLVYISSMISEYLRTAPGIKGNLKRQGVVFTVPSHKKQTRMVHLSTPSWKGGDQQNSGTSMDDGEDNMDLDLDMFFG</sequence>
<feature type="region of interest" description="Disordered" evidence="1">
    <location>
        <begin position="397"/>
        <end position="420"/>
    </location>
</feature>
<dbReference type="Pfam" id="PF07762">
    <property type="entry name" value="DUF1618"/>
    <property type="match status" value="1"/>
</dbReference>
<reference evidence="3" key="1">
    <citation type="journal article" date="2005" name="PLoS Biol.">
        <title>The genomes of Oryza sativa: a history of duplications.</title>
        <authorList>
            <person name="Yu J."/>
            <person name="Wang J."/>
            <person name="Lin W."/>
            <person name="Li S."/>
            <person name="Li H."/>
            <person name="Zhou J."/>
            <person name="Ni P."/>
            <person name="Dong W."/>
            <person name="Hu S."/>
            <person name="Zeng C."/>
            <person name="Zhang J."/>
            <person name="Zhang Y."/>
            <person name="Li R."/>
            <person name="Xu Z."/>
            <person name="Li S."/>
            <person name="Li X."/>
            <person name="Zheng H."/>
            <person name="Cong L."/>
            <person name="Lin L."/>
            <person name="Yin J."/>
            <person name="Geng J."/>
            <person name="Li G."/>
            <person name="Shi J."/>
            <person name="Liu J."/>
            <person name="Lv H."/>
            <person name="Li J."/>
            <person name="Wang J."/>
            <person name="Deng Y."/>
            <person name="Ran L."/>
            <person name="Shi X."/>
            <person name="Wang X."/>
            <person name="Wu Q."/>
            <person name="Li C."/>
            <person name="Ren X."/>
            <person name="Wang J."/>
            <person name="Wang X."/>
            <person name="Li D."/>
            <person name="Liu D."/>
            <person name="Zhang X."/>
            <person name="Ji Z."/>
            <person name="Zhao W."/>
            <person name="Sun Y."/>
            <person name="Zhang Z."/>
            <person name="Bao J."/>
            <person name="Han Y."/>
            <person name="Dong L."/>
            <person name="Ji J."/>
            <person name="Chen P."/>
            <person name="Wu S."/>
            <person name="Liu J."/>
            <person name="Xiao Y."/>
            <person name="Bu D."/>
            <person name="Tan J."/>
            <person name="Yang L."/>
            <person name="Ye C."/>
            <person name="Zhang J."/>
            <person name="Xu J."/>
            <person name="Zhou Y."/>
            <person name="Yu Y."/>
            <person name="Zhang B."/>
            <person name="Zhuang S."/>
            <person name="Wei H."/>
            <person name="Liu B."/>
            <person name="Lei M."/>
            <person name="Yu H."/>
            <person name="Li Y."/>
            <person name="Xu H."/>
            <person name="Wei S."/>
            <person name="He X."/>
            <person name="Fang L."/>
            <person name="Zhang Z."/>
            <person name="Zhang Y."/>
            <person name="Huang X."/>
            <person name="Su Z."/>
            <person name="Tong W."/>
            <person name="Li J."/>
            <person name="Tong Z."/>
            <person name="Li S."/>
            <person name="Ye J."/>
            <person name="Wang L."/>
            <person name="Fang L."/>
            <person name="Lei T."/>
            <person name="Chen C."/>
            <person name="Chen H."/>
            <person name="Xu Z."/>
            <person name="Li H."/>
            <person name="Huang H."/>
            <person name="Zhang F."/>
            <person name="Xu H."/>
            <person name="Li N."/>
            <person name="Zhao C."/>
            <person name="Li S."/>
            <person name="Dong L."/>
            <person name="Huang Y."/>
            <person name="Li L."/>
            <person name="Xi Y."/>
            <person name="Qi Q."/>
            <person name="Li W."/>
            <person name="Zhang B."/>
            <person name="Hu W."/>
            <person name="Zhang Y."/>
            <person name="Tian X."/>
            <person name="Jiao Y."/>
            <person name="Liang X."/>
            <person name="Jin J."/>
            <person name="Gao L."/>
            <person name="Zheng W."/>
            <person name="Hao B."/>
            <person name="Liu S."/>
            <person name="Wang W."/>
            <person name="Yuan L."/>
            <person name="Cao M."/>
            <person name="McDermott J."/>
            <person name="Samudrala R."/>
            <person name="Wang J."/>
            <person name="Wong G.K."/>
            <person name="Yang H."/>
        </authorList>
    </citation>
    <scope>NUCLEOTIDE SEQUENCE [LARGE SCALE GENOMIC DNA]</scope>
</reference>
<feature type="domain" description="DUF1618" evidence="2">
    <location>
        <begin position="164"/>
        <end position="318"/>
    </location>
</feature>
<organism evidence="3">
    <name type="scientific">Oryza sativa subsp. japonica</name>
    <name type="common">Rice</name>
    <dbReference type="NCBI Taxonomy" id="39947"/>
    <lineage>
        <taxon>Eukaryota</taxon>
        <taxon>Viridiplantae</taxon>
        <taxon>Streptophyta</taxon>
        <taxon>Embryophyta</taxon>
        <taxon>Tracheophyta</taxon>
        <taxon>Spermatophyta</taxon>
        <taxon>Magnoliopsida</taxon>
        <taxon>Liliopsida</taxon>
        <taxon>Poales</taxon>
        <taxon>Poaceae</taxon>
        <taxon>BOP clade</taxon>
        <taxon>Oryzoideae</taxon>
        <taxon>Oryzeae</taxon>
        <taxon>Oryzinae</taxon>
        <taxon>Oryza</taxon>
        <taxon>Oryza sativa</taxon>
    </lineage>
</organism>
<evidence type="ECO:0000259" key="2">
    <source>
        <dbReference type="Pfam" id="PF07762"/>
    </source>
</evidence>
<protein>
    <recommendedName>
        <fullName evidence="2">DUF1618 domain-containing protein</fullName>
    </recommendedName>
</protein>
<dbReference type="PANTHER" id="PTHR33074">
    <property type="entry name" value="EXPRESSED PROTEIN-RELATED"/>
    <property type="match status" value="1"/>
</dbReference>
<feature type="compositionally biased region" description="Polar residues" evidence="1">
    <location>
        <begin position="401"/>
        <end position="416"/>
    </location>
</feature>
<proteinExistence type="predicted"/>
<gene>
    <name evidence="3" type="ORF">OsJ_30382</name>
</gene>
<evidence type="ECO:0000256" key="1">
    <source>
        <dbReference type="SAM" id="MobiDB-lite"/>
    </source>
</evidence>
<accession>B9G557</accession>
<dbReference type="AlphaFoldDB" id="B9G557"/>
<dbReference type="InterPro" id="IPR011676">
    <property type="entry name" value="DUF1618"/>
</dbReference>
<dbReference type="PANTHER" id="PTHR33074:SF139">
    <property type="entry name" value="OS09G0567000 PROTEIN"/>
    <property type="match status" value="1"/>
</dbReference>
<name>B9G557_ORYSJ</name>
<dbReference type="EMBL" id="CM000146">
    <property type="protein sequence ID" value="EEE70255.1"/>
    <property type="molecule type" value="Genomic_DNA"/>
</dbReference>
<dbReference type="Proteomes" id="UP000007752">
    <property type="component" value="Chromosome 9"/>
</dbReference>